<evidence type="ECO:0000313" key="6">
    <source>
        <dbReference type="Proteomes" id="UP000054279"/>
    </source>
</evidence>
<dbReference type="InterPro" id="IPR014030">
    <property type="entry name" value="Ketoacyl_synth_N"/>
</dbReference>
<keyword evidence="2" id="KW-0597">Phosphoprotein</keyword>
<dbReference type="SMART" id="SM00825">
    <property type="entry name" value="PKS_KS"/>
    <property type="match status" value="1"/>
</dbReference>
<sequence>MYKEFFEFLLNKGESYETVLPERFNIDAWKGHKLRQIVTQKGSFLKNLYQFDHVEFGITVADARAMALSTRKLVEHSLLSLLNAGIEYRGRNVGCYMSGVVFGIQSMADPDVYEARGTFAGYSYSIANKVSYHLDLVGPSLPTDTACSSTVSALHLAVQALRAEECETVLIGGSQLNHRLVDWIQYSTGSLLSPDRKCKPFDASANGFGRGEGACVVVLKPLNAAICDDDNIHALRAFPMASQLVTNKFDRS</sequence>
<evidence type="ECO:0000313" key="5">
    <source>
        <dbReference type="EMBL" id="KIJ23765.1"/>
    </source>
</evidence>
<dbReference type="OrthoDB" id="329835at2759"/>
<dbReference type="InterPro" id="IPR050091">
    <property type="entry name" value="PKS_NRPS_Biosynth_Enz"/>
</dbReference>
<dbReference type="GO" id="GO:0004315">
    <property type="term" value="F:3-oxoacyl-[acyl-carrier-protein] synthase activity"/>
    <property type="evidence" value="ECO:0007669"/>
    <property type="project" value="InterPro"/>
</dbReference>
<protein>
    <recommendedName>
        <fullName evidence="4">Ketosynthase family 3 (KS3) domain-containing protein</fullName>
    </recommendedName>
</protein>
<dbReference type="Gene3D" id="3.40.47.10">
    <property type="match status" value="1"/>
</dbReference>
<evidence type="ECO:0000256" key="1">
    <source>
        <dbReference type="ARBA" id="ARBA00022450"/>
    </source>
</evidence>
<dbReference type="InterPro" id="IPR020841">
    <property type="entry name" value="PKS_Beta-ketoAc_synthase_dom"/>
</dbReference>
<dbReference type="PROSITE" id="PS52004">
    <property type="entry name" value="KS3_2"/>
    <property type="match status" value="1"/>
</dbReference>
<dbReference type="GO" id="GO:0006633">
    <property type="term" value="P:fatty acid biosynthetic process"/>
    <property type="evidence" value="ECO:0007669"/>
    <property type="project" value="InterPro"/>
</dbReference>
<dbReference type="PROSITE" id="PS00606">
    <property type="entry name" value="KS3_1"/>
    <property type="match status" value="1"/>
</dbReference>
<evidence type="ECO:0000259" key="4">
    <source>
        <dbReference type="PROSITE" id="PS52004"/>
    </source>
</evidence>
<keyword evidence="1" id="KW-0596">Phosphopantetheine</keyword>
<evidence type="ECO:0000256" key="3">
    <source>
        <dbReference type="ARBA" id="ARBA00022679"/>
    </source>
</evidence>
<proteinExistence type="predicted"/>
<name>A0A0C9UEX6_SPHS4</name>
<accession>A0A0C9UEX6</accession>
<dbReference type="Pfam" id="PF00109">
    <property type="entry name" value="ketoacyl-synt"/>
    <property type="match status" value="1"/>
</dbReference>
<dbReference type="CDD" id="cd00833">
    <property type="entry name" value="PKS"/>
    <property type="match status" value="1"/>
</dbReference>
<dbReference type="Proteomes" id="UP000054279">
    <property type="component" value="Unassembled WGS sequence"/>
</dbReference>
<dbReference type="PANTHER" id="PTHR43775:SF37">
    <property type="entry name" value="SI:DKEY-61P9.11"/>
    <property type="match status" value="1"/>
</dbReference>
<reference evidence="5 6" key="1">
    <citation type="submission" date="2014-06" db="EMBL/GenBank/DDBJ databases">
        <title>Evolutionary Origins and Diversification of the Mycorrhizal Mutualists.</title>
        <authorList>
            <consortium name="DOE Joint Genome Institute"/>
            <consortium name="Mycorrhizal Genomics Consortium"/>
            <person name="Kohler A."/>
            <person name="Kuo A."/>
            <person name="Nagy L.G."/>
            <person name="Floudas D."/>
            <person name="Copeland A."/>
            <person name="Barry K.W."/>
            <person name="Cichocki N."/>
            <person name="Veneault-Fourrey C."/>
            <person name="LaButti K."/>
            <person name="Lindquist E.A."/>
            <person name="Lipzen A."/>
            <person name="Lundell T."/>
            <person name="Morin E."/>
            <person name="Murat C."/>
            <person name="Riley R."/>
            <person name="Ohm R."/>
            <person name="Sun H."/>
            <person name="Tunlid A."/>
            <person name="Henrissat B."/>
            <person name="Grigoriev I.V."/>
            <person name="Hibbett D.S."/>
            <person name="Martin F."/>
        </authorList>
    </citation>
    <scope>NUCLEOTIDE SEQUENCE [LARGE SCALE GENOMIC DNA]</scope>
    <source>
        <strain evidence="5 6">SS14</strain>
    </source>
</reference>
<keyword evidence="6" id="KW-1185">Reference proteome</keyword>
<dbReference type="PANTHER" id="PTHR43775">
    <property type="entry name" value="FATTY ACID SYNTHASE"/>
    <property type="match status" value="1"/>
</dbReference>
<organism evidence="5 6">
    <name type="scientific">Sphaerobolus stellatus (strain SS14)</name>
    <dbReference type="NCBI Taxonomy" id="990650"/>
    <lineage>
        <taxon>Eukaryota</taxon>
        <taxon>Fungi</taxon>
        <taxon>Dikarya</taxon>
        <taxon>Basidiomycota</taxon>
        <taxon>Agaricomycotina</taxon>
        <taxon>Agaricomycetes</taxon>
        <taxon>Phallomycetidae</taxon>
        <taxon>Geastrales</taxon>
        <taxon>Sphaerobolaceae</taxon>
        <taxon>Sphaerobolus</taxon>
    </lineage>
</organism>
<dbReference type="HOGENOM" id="CLU_000022_16_2_1"/>
<dbReference type="SUPFAM" id="SSF53901">
    <property type="entry name" value="Thiolase-like"/>
    <property type="match status" value="1"/>
</dbReference>
<keyword evidence="3" id="KW-0808">Transferase</keyword>
<evidence type="ECO:0000256" key="2">
    <source>
        <dbReference type="ARBA" id="ARBA00022553"/>
    </source>
</evidence>
<dbReference type="InterPro" id="IPR016039">
    <property type="entry name" value="Thiolase-like"/>
</dbReference>
<dbReference type="InterPro" id="IPR018201">
    <property type="entry name" value="Ketoacyl_synth_AS"/>
</dbReference>
<dbReference type="EMBL" id="KN837594">
    <property type="protein sequence ID" value="KIJ23765.1"/>
    <property type="molecule type" value="Genomic_DNA"/>
</dbReference>
<gene>
    <name evidence="5" type="ORF">M422DRAFT_195523</name>
</gene>
<dbReference type="AlphaFoldDB" id="A0A0C9UEX6"/>
<dbReference type="GO" id="GO:0004312">
    <property type="term" value="F:fatty acid synthase activity"/>
    <property type="evidence" value="ECO:0007669"/>
    <property type="project" value="TreeGrafter"/>
</dbReference>
<feature type="domain" description="Ketosynthase family 3 (KS3)" evidence="4">
    <location>
        <begin position="1"/>
        <end position="252"/>
    </location>
</feature>